<dbReference type="KEGG" id="tfl:RPIT_11870"/>
<protein>
    <submittedName>
        <fullName evidence="2">Uncharacterized protein</fullName>
    </submittedName>
</protein>
<keyword evidence="1" id="KW-1133">Transmembrane helix</keyword>
<feature type="transmembrane region" description="Helical" evidence="1">
    <location>
        <begin position="156"/>
        <end position="174"/>
    </location>
</feature>
<reference evidence="2 3" key="1">
    <citation type="journal article" date="2016" name="Int. J. Syst. Evol. Microbiol.">
        <title>Tessaracoccus flavus sp. nov., isolated from the drainage system of a lindane-producing factory.</title>
        <authorList>
            <person name="Kumari R."/>
            <person name="Singh P."/>
            <person name="Schumann P."/>
            <person name="Lal R."/>
        </authorList>
    </citation>
    <scope>NUCLEOTIDE SEQUENCE [LARGE SCALE GENOMIC DNA]</scope>
    <source>
        <strain evidence="2 3">RP1T</strain>
    </source>
</reference>
<sequence>MRPHLVERHDLAADAFLLAGLIFLIGILIQTFAVFGFDGEATLSMWTELIGMAAIVVAVIGAPLAVWVLHGHHLKIRDALGALLGLVVGGVAGIAVFFLVFQLWRFVPAVFDRDQYGPLDLGILMALAAAGFLVWPVKRAIVDLRGERRQVRVDGVRIGALAALVAVVLVSVFLGQAEVGLWLVPIGAGAAMAIIGAELIEGRLARKSVATV</sequence>
<gene>
    <name evidence="2" type="ORF">RPIT_11870</name>
</gene>
<name>A0A1Q2CH23_9ACTN</name>
<organism evidence="2 3">
    <name type="scientific">Tessaracoccus flavus</name>
    <dbReference type="NCBI Taxonomy" id="1610493"/>
    <lineage>
        <taxon>Bacteria</taxon>
        <taxon>Bacillati</taxon>
        <taxon>Actinomycetota</taxon>
        <taxon>Actinomycetes</taxon>
        <taxon>Propionibacteriales</taxon>
        <taxon>Propionibacteriaceae</taxon>
        <taxon>Tessaracoccus</taxon>
    </lineage>
</organism>
<keyword evidence="1" id="KW-0812">Transmembrane</keyword>
<keyword evidence="1" id="KW-0472">Membrane</keyword>
<dbReference type="STRING" id="1610493.RPIT_11870"/>
<feature type="transmembrane region" description="Helical" evidence="1">
    <location>
        <begin position="81"/>
        <end position="104"/>
    </location>
</feature>
<evidence type="ECO:0000256" key="1">
    <source>
        <dbReference type="SAM" id="Phobius"/>
    </source>
</evidence>
<feature type="transmembrane region" description="Helical" evidence="1">
    <location>
        <begin position="12"/>
        <end position="37"/>
    </location>
</feature>
<proteinExistence type="predicted"/>
<keyword evidence="3" id="KW-1185">Reference proteome</keyword>
<feature type="transmembrane region" description="Helical" evidence="1">
    <location>
        <begin position="49"/>
        <end position="69"/>
    </location>
</feature>
<feature type="transmembrane region" description="Helical" evidence="1">
    <location>
        <begin position="180"/>
        <end position="200"/>
    </location>
</feature>
<accession>A0A1Q2CH23</accession>
<dbReference type="AlphaFoldDB" id="A0A1Q2CH23"/>
<feature type="transmembrane region" description="Helical" evidence="1">
    <location>
        <begin position="116"/>
        <end position="135"/>
    </location>
</feature>
<evidence type="ECO:0000313" key="2">
    <source>
        <dbReference type="EMBL" id="AQP45411.1"/>
    </source>
</evidence>
<dbReference type="Proteomes" id="UP000188324">
    <property type="component" value="Chromosome"/>
</dbReference>
<evidence type="ECO:0000313" key="3">
    <source>
        <dbReference type="Proteomes" id="UP000188324"/>
    </source>
</evidence>
<dbReference type="EMBL" id="CP019605">
    <property type="protein sequence ID" value="AQP45411.1"/>
    <property type="molecule type" value="Genomic_DNA"/>
</dbReference>